<sequence length="434" mass="46760">MKNRNLRKVLAFSLGAALTAGMLSACSGSSNGSDGKGTVTWSTWGTPDELKVFEQFNAEFEKRHPNIKINFQPVASYSDYHSKLNTQLTSGTAPDVFYVGDDQIANLVAKGALEPIDSYIEGTDSPISLADFSESIYQVAQLRGQTYGLPNDVNADAFWYDKQALATAGITDDPAELAANDSWTTERFFKMADALQSANMTGAAFWNYWSTTDSIIVSQGGKVYDETGQYAANTDSTSVKALEQWAQRFADGQFAVADTMPAGQDPDTLFAQHKLGFLVQGRYTIASIEGAGNSTEDYDVVRWPTPDGKAAPSGVASSFLAINKNAADKDAAFIFFSEFLSKDGQTLRLSNNGNALPSIAGIDEIVTSTNKPAHVGSLIDMRDMGFSNFRIEAAVPGLSQQISNDYMLPLYQGKGSAQETLDGIAKLVAQETSK</sequence>
<dbReference type="EMBL" id="CP033905">
    <property type="protein sequence ID" value="AZR07410.1"/>
    <property type="molecule type" value="Genomic_DNA"/>
</dbReference>
<name>A0A380MC14_9ACTO</name>
<dbReference type="RefSeq" id="WP_108726168.1">
    <property type="nucleotide sequence ID" value="NZ_CP123399.1"/>
</dbReference>
<dbReference type="AlphaFoldDB" id="A0A380MC14"/>
<protein>
    <submittedName>
        <fullName evidence="1">Sugar ABC transporter substrate-binding protein</fullName>
    </submittedName>
</protein>
<dbReference type="Gene3D" id="3.40.190.10">
    <property type="entry name" value="Periplasmic binding protein-like II"/>
    <property type="match status" value="1"/>
</dbReference>
<accession>A0A380MC14</accession>
<dbReference type="PANTHER" id="PTHR43649:SF12">
    <property type="entry name" value="DIACETYLCHITOBIOSE BINDING PROTEIN DASA"/>
    <property type="match status" value="1"/>
</dbReference>
<dbReference type="InterPro" id="IPR006059">
    <property type="entry name" value="SBP"/>
</dbReference>
<dbReference type="InterPro" id="IPR050490">
    <property type="entry name" value="Bact_solute-bd_prot1"/>
</dbReference>
<dbReference type="PROSITE" id="PS51257">
    <property type="entry name" value="PROKAR_LIPOPROTEIN"/>
    <property type="match status" value="1"/>
</dbReference>
<proteinExistence type="predicted"/>
<evidence type="ECO:0000313" key="1">
    <source>
        <dbReference type="EMBL" id="AZR07410.1"/>
    </source>
</evidence>
<gene>
    <name evidence="1" type="ORF">EBQ10_09020</name>
</gene>
<dbReference type="Pfam" id="PF01547">
    <property type="entry name" value="SBP_bac_1"/>
    <property type="match status" value="1"/>
</dbReference>
<organism evidence="1 2">
    <name type="scientific">Trueperella pyogenes</name>
    <dbReference type="NCBI Taxonomy" id="1661"/>
    <lineage>
        <taxon>Bacteria</taxon>
        <taxon>Bacillati</taxon>
        <taxon>Actinomycetota</taxon>
        <taxon>Actinomycetes</taxon>
        <taxon>Actinomycetales</taxon>
        <taxon>Actinomycetaceae</taxon>
        <taxon>Trueperella</taxon>
    </lineage>
</organism>
<dbReference type="CDD" id="cd13585">
    <property type="entry name" value="PBP2_TMBP_like"/>
    <property type="match status" value="1"/>
</dbReference>
<reference evidence="1 2" key="1">
    <citation type="submission" date="2018-11" db="EMBL/GenBank/DDBJ databases">
        <title>Multidrug-resistant genes are associated with an 42-kb island TGI1 carrying a complex class 1 integron in a Trueperella pyogenes.</title>
        <authorList>
            <person name="Dong W."/>
        </authorList>
    </citation>
    <scope>NUCLEOTIDE SEQUENCE [LARGE SCALE GENOMIC DNA]</scope>
    <source>
        <strain evidence="1 2">TP4</strain>
    </source>
</reference>
<dbReference type="Proteomes" id="UP000275951">
    <property type="component" value="Chromosome"/>
</dbReference>
<dbReference type="SUPFAM" id="SSF53850">
    <property type="entry name" value="Periplasmic binding protein-like II"/>
    <property type="match status" value="1"/>
</dbReference>
<dbReference type="PANTHER" id="PTHR43649">
    <property type="entry name" value="ARABINOSE-BINDING PROTEIN-RELATED"/>
    <property type="match status" value="1"/>
</dbReference>
<evidence type="ECO:0000313" key="2">
    <source>
        <dbReference type="Proteomes" id="UP000275951"/>
    </source>
</evidence>